<dbReference type="GO" id="GO:0006412">
    <property type="term" value="P:translation"/>
    <property type="evidence" value="ECO:0007669"/>
    <property type="project" value="UniProtKB-UniRule"/>
</dbReference>
<dbReference type="Proteomes" id="UP000431401">
    <property type="component" value="Unassembled WGS sequence"/>
</dbReference>
<keyword evidence="9" id="KW-1185">Reference proteome</keyword>
<dbReference type="GO" id="GO:0019843">
    <property type="term" value="F:rRNA binding"/>
    <property type="evidence" value="ECO:0007669"/>
    <property type="project" value="UniProtKB-UniRule"/>
</dbReference>
<dbReference type="PROSITE" id="PS01169">
    <property type="entry name" value="RIBOSOMAL_L21"/>
    <property type="match status" value="1"/>
</dbReference>
<keyword evidence="4 6" id="KW-0689">Ribosomal protein</keyword>
<evidence type="ECO:0000256" key="6">
    <source>
        <dbReference type="HAMAP-Rule" id="MF_01363"/>
    </source>
</evidence>
<dbReference type="InterPro" id="IPR028909">
    <property type="entry name" value="bL21-like"/>
</dbReference>
<keyword evidence="5 6" id="KW-0687">Ribonucleoprotein</keyword>
<comment type="subunit">
    <text evidence="6">Part of the 50S ribosomal subunit. Contacts protein L20.</text>
</comment>
<evidence type="ECO:0000256" key="4">
    <source>
        <dbReference type="ARBA" id="ARBA00022980"/>
    </source>
</evidence>
<dbReference type="RefSeq" id="WP_153340808.1">
    <property type="nucleotide sequence ID" value="NZ_WEGI01000004.1"/>
</dbReference>
<dbReference type="SUPFAM" id="SSF141091">
    <property type="entry name" value="L21p-like"/>
    <property type="match status" value="1"/>
</dbReference>
<dbReference type="GO" id="GO:0005737">
    <property type="term" value="C:cytoplasm"/>
    <property type="evidence" value="ECO:0007669"/>
    <property type="project" value="UniProtKB-ARBA"/>
</dbReference>
<dbReference type="InterPro" id="IPR018258">
    <property type="entry name" value="Ribosomal_bL21_CS"/>
</dbReference>
<accession>A0A7K0DLH4</accession>
<dbReference type="AlphaFoldDB" id="A0A7K0DLH4"/>
<dbReference type="NCBIfam" id="TIGR00061">
    <property type="entry name" value="L21"/>
    <property type="match status" value="1"/>
</dbReference>
<dbReference type="GO" id="GO:0005840">
    <property type="term" value="C:ribosome"/>
    <property type="evidence" value="ECO:0007669"/>
    <property type="project" value="UniProtKB-KW"/>
</dbReference>
<sequence>MATYAIVKTGGKQYKVAVGDLVKVEKIEGEPGTSVSLVPVLVVDGATLTSDKDALAKVSVSAEVVDQTKGPKIRIHKFKNKTGYHKRQGHRQKLTVLKVTGIQ</sequence>
<evidence type="ECO:0000256" key="3">
    <source>
        <dbReference type="ARBA" id="ARBA00022884"/>
    </source>
</evidence>
<comment type="caution">
    <text evidence="8">The sequence shown here is derived from an EMBL/GenBank/DDBJ whole genome shotgun (WGS) entry which is preliminary data.</text>
</comment>
<dbReference type="GO" id="GO:0003735">
    <property type="term" value="F:structural constituent of ribosome"/>
    <property type="evidence" value="ECO:0007669"/>
    <property type="project" value="InterPro"/>
</dbReference>
<dbReference type="Pfam" id="PF00829">
    <property type="entry name" value="Ribosomal_L21p"/>
    <property type="match status" value="1"/>
</dbReference>
<keyword evidence="3 6" id="KW-0694">RNA-binding</keyword>
<organism evidence="8 9">
    <name type="scientific">Nocardia aurantia</name>
    <dbReference type="NCBI Taxonomy" id="2585199"/>
    <lineage>
        <taxon>Bacteria</taxon>
        <taxon>Bacillati</taxon>
        <taxon>Actinomycetota</taxon>
        <taxon>Actinomycetes</taxon>
        <taxon>Mycobacteriales</taxon>
        <taxon>Nocardiaceae</taxon>
        <taxon>Nocardia</taxon>
    </lineage>
</organism>
<evidence type="ECO:0000256" key="5">
    <source>
        <dbReference type="ARBA" id="ARBA00023274"/>
    </source>
</evidence>
<gene>
    <name evidence="6 8" type="primary">rplU</name>
    <name evidence="8" type="ORF">NRB56_20820</name>
</gene>
<reference evidence="8 9" key="1">
    <citation type="submission" date="2019-10" db="EMBL/GenBank/DDBJ databases">
        <title>Nocardia macrotermitis sp. nov. and Nocardia aurantia sp. nov., isolated from the gut of fungus growing-termite Macrotermes natalensis.</title>
        <authorList>
            <person name="Benndorf R."/>
            <person name="Schwitalla J."/>
            <person name="Martin K."/>
            <person name="De Beer W."/>
            <person name="Kaster A.-K."/>
            <person name="Vollmers J."/>
            <person name="Poulsen M."/>
            <person name="Beemelmanns C."/>
        </authorList>
    </citation>
    <scope>NUCLEOTIDE SEQUENCE [LARGE SCALE GENOMIC DNA]</scope>
    <source>
        <strain evidence="8 9">RB56</strain>
    </source>
</reference>
<keyword evidence="2 6" id="KW-0699">rRNA-binding</keyword>
<dbReference type="PANTHER" id="PTHR21349">
    <property type="entry name" value="50S RIBOSOMAL PROTEIN L21"/>
    <property type="match status" value="1"/>
</dbReference>
<dbReference type="InterPro" id="IPR036164">
    <property type="entry name" value="bL21-like_sf"/>
</dbReference>
<comment type="similarity">
    <text evidence="1 6 7">Belongs to the bacterial ribosomal protein bL21 family.</text>
</comment>
<evidence type="ECO:0000313" key="8">
    <source>
        <dbReference type="EMBL" id="MQY26511.1"/>
    </source>
</evidence>
<evidence type="ECO:0000313" key="9">
    <source>
        <dbReference type="Proteomes" id="UP000431401"/>
    </source>
</evidence>
<dbReference type="OrthoDB" id="9813334at2"/>
<dbReference type="EMBL" id="WEGI01000004">
    <property type="protein sequence ID" value="MQY26511.1"/>
    <property type="molecule type" value="Genomic_DNA"/>
</dbReference>
<dbReference type="PANTHER" id="PTHR21349:SF0">
    <property type="entry name" value="LARGE RIBOSOMAL SUBUNIT PROTEIN BL21M"/>
    <property type="match status" value="1"/>
</dbReference>
<name>A0A7K0DLH4_9NOCA</name>
<protein>
    <recommendedName>
        <fullName evidence="6">Large ribosomal subunit protein bL21</fullName>
    </recommendedName>
</protein>
<evidence type="ECO:0000256" key="1">
    <source>
        <dbReference type="ARBA" id="ARBA00008563"/>
    </source>
</evidence>
<evidence type="ECO:0000256" key="7">
    <source>
        <dbReference type="RuleBase" id="RU000562"/>
    </source>
</evidence>
<dbReference type="HAMAP" id="MF_01363">
    <property type="entry name" value="Ribosomal_bL21"/>
    <property type="match status" value="1"/>
</dbReference>
<dbReference type="GO" id="GO:1990904">
    <property type="term" value="C:ribonucleoprotein complex"/>
    <property type="evidence" value="ECO:0007669"/>
    <property type="project" value="UniProtKB-KW"/>
</dbReference>
<proteinExistence type="inferred from homology"/>
<evidence type="ECO:0000256" key="2">
    <source>
        <dbReference type="ARBA" id="ARBA00022730"/>
    </source>
</evidence>
<dbReference type="InterPro" id="IPR001787">
    <property type="entry name" value="Ribosomal_bL21"/>
</dbReference>
<comment type="function">
    <text evidence="6 7">This protein binds to 23S rRNA in the presence of protein L20.</text>
</comment>